<protein>
    <recommendedName>
        <fullName evidence="3">phospholipase C</fullName>
        <ecNumber evidence="3">3.1.4.3</ecNumber>
    </recommendedName>
</protein>
<dbReference type="Pfam" id="PF04185">
    <property type="entry name" value="Phosphoesterase"/>
    <property type="match status" value="2"/>
</dbReference>
<keyword evidence="4" id="KW-0964">Secreted</keyword>
<dbReference type="AlphaFoldDB" id="A0A7G6Y7J2"/>
<keyword evidence="6" id="KW-0843">Virulence</keyword>
<accession>A0A7G6Y7J2</accession>
<dbReference type="GO" id="GO:0009395">
    <property type="term" value="P:phospholipid catabolic process"/>
    <property type="evidence" value="ECO:0007669"/>
    <property type="project" value="TreeGrafter"/>
</dbReference>
<proteinExistence type="inferred from homology"/>
<evidence type="ECO:0000256" key="8">
    <source>
        <dbReference type="SAM" id="MobiDB-lite"/>
    </source>
</evidence>
<dbReference type="InterPro" id="IPR017850">
    <property type="entry name" value="Alkaline_phosphatase_core_sf"/>
</dbReference>
<dbReference type="RefSeq" id="WP_185277620.1">
    <property type="nucleotide sequence ID" value="NZ_CP043641.1"/>
</dbReference>
<evidence type="ECO:0000256" key="5">
    <source>
        <dbReference type="ARBA" id="ARBA00022801"/>
    </source>
</evidence>
<evidence type="ECO:0000256" key="1">
    <source>
        <dbReference type="ARBA" id="ARBA00004191"/>
    </source>
</evidence>
<comment type="similarity">
    <text evidence="2">Belongs to the bacterial phospholipase C family.</text>
</comment>
<keyword evidence="5" id="KW-0378">Hydrolase</keyword>
<feature type="compositionally biased region" description="Pro residues" evidence="8">
    <location>
        <begin position="526"/>
        <end position="538"/>
    </location>
</feature>
<feature type="region of interest" description="Disordered" evidence="8">
    <location>
        <begin position="508"/>
        <end position="553"/>
    </location>
</feature>
<evidence type="ECO:0000313" key="9">
    <source>
        <dbReference type="EMBL" id="QNE34457.1"/>
    </source>
</evidence>
<evidence type="ECO:0000256" key="3">
    <source>
        <dbReference type="ARBA" id="ARBA00012018"/>
    </source>
</evidence>
<comment type="catalytic activity">
    <reaction evidence="7">
        <text>a 1,2-diacyl-sn-glycero-3-phosphocholine + H2O = phosphocholine + a 1,2-diacyl-sn-glycerol + H(+)</text>
        <dbReference type="Rhea" id="RHEA:10604"/>
        <dbReference type="ChEBI" id="CHEBI:15377"/>
        <dbReference type="ChEBI" id="CHEBI:15378"/>
        <dbReference type="ChEBI" id="CHEBI:17815"/>
        <dbReference type="ChEBI" id="CHEBI:57643"/>
        <dbReference type="ChEBI" id="CHEBI:295975"/>
        <dbReference type="EC" id="3.1.4.3"/>
    </reaction>
    <physiologicalReaction direction="left-to-right" evidence="7">
        <dbReference type="Rhea" id="RHEA:10605"/>
    </physiologicalReaction>
</comment>
<dbReference type="PANTHER" id="PTHR31956:SF1">
    <property type="entry name" value="NON-SPECIFIC PHOSPHOLIPASE C1"/>
    <property type="match status" value="1"/>
</dbReference>
<evidence type="ECO:0000256" key="6">
    <source>
        <dbReference type="ARBA" id="ARBA00023026"/>
    </source>
</evidence>
<name>A0A7G6Y7J2_9MICO</name>
<sequence length="589" mass="63346">MDPDRNDQNAQDGTTGRPAASSRRAFLRGAGIAAAGAVVGGAAGAAIGAGAASRNPPGAIAEEGEEYPTLPPPAQAGFDHLVVLMYENRSFDNLLGYLYDAKTLPKGARFDGLAFGEYSNPDPAGGEIPAHPYTGATDVIMRQPSPDPGEVYPHVNTQLFGTVDPPSNADALVRDMKPPYNAPPAGTKPTMTGFVRDYIGVLRKDTGAEPAPDDYRRIMGAFTPDMLPVFSTLARQFAVYDDWHCAVPSQTFCNRSFFHASTSHGYVDNGGDGGLRKWFDPANDAPTIFNRLQEAGRSWRVYFDDRQLISLTGFIHAPVLEPYWRTHFRTMTQFYADVAEGTLPDYAFLEPRLLYDHNDMHPPGGPMTEEDVDGTLIAGGGISDVRAGELLLHQVYSAIRGSRSANGSNALNTMLLVTFDEHGGTYDHVAPGPATPPEPAAGPGENGFTFDRLGLRVPALAISAYTERGSILHEEMSHAAVIATLCEAYGLPHLTERDRGARTIQNAVNRTSPRQPGTWPDTHPQYLPPNPEAGPPAPGDEDRPLSPPGVGLVGLLTARYGAPDDPVPRTYREAYETVDRLGRGLFGSP</sequence>
<organism evidence="9 10">
    <name type="scientific">Leifsonia shinshuensis</name>
    <dbReference type="NCBI Taxonomy" id="150026"/>
    <lineage>
        <taxon>Bacteria</taxon>
        <taxon>Bacillati</taxon>
        <taxon>Actinomycetota</taxon>
        <taxon>Actinomycetes</taxon>
        <taxon>Micrococcales</taxon>
        <taxon>Microbacteriaceae</taxon>
        <taxon>Leifsonia</taxon>
    </lineage>
</organism>
<comment type="subcellular location">
    <subcellularLocation>
        <location evidence="1">Secreted</location>
        <location evidence="1">Cell wall</location>
    </subcellularLocation>
</comment>
<dbReference type="InterPro" id="IPR007312">
    <property type="entry name" value="Phosphoesterase"/>
</dbReference>
<dbReference type="GO" id="GO:0034480">
    <property type="term" value="F:phosphatidylcholine phospholipase C activity"/>
    <property type="evidence" value="ECO:0007669"/>
    <property type="project" value="UniProtKB-EC"/>
</dbReference>
<dbReference type="InterPro" id="IPR006311">
    <property type="entry name" value="TAT_signal"/>
</dbReference>
<dbReference type="KEGG" id="lse:F1C12_04470"/>
<feature type="region of interest" description="Disordered" evidence="8">
    <location>
        <begin position="1"/>
        <end position="22"/>
    </location>
</feature>
<gene>
    <name evidence="9" type="ORF">F1C12_04470</name>
</gene>
<evidence type="ECO:0000256" key="4">
    <source>
        <dbReference type="ARBA" id="ARBA00022512"/>
    </source>
</evidence>
<dbReference type="Gene3D" id="3.40.720.10">
    <property type="entry name" value="Alkaline Phosphatase, subunit A"/>
    <property type="match status" value="2"/>
</dbReference>
<dbReference type="Proteomes" id="UP000515511">
    <property type="component" value="Chromosome"/>
</dbReference>
<evidence type="ECO:0000313" key="10">
    <source>
        <dbReference type="Proteomes" id="UP000515511"/>
    </source>
</evidence>
<feature type="region of interest" description="Disordered" evidence="8">
    <location>
        <begin position="50"/>
        <end position="72"/>
    </location>
</feature>
<dbReference type="EMBL" id="CP043641">
    <property type="protein sequence ID" value="QNE34457.1"/>
    <property type="molecule type" value="Genomic_DNA"/>
</dbReference>
<evidence type="ECO:0000256" key="2">
    <source>
        <dbReference type="ARBA" id="ARBA00009717"/>
    </source>
</evidence>
<evidence type="ECO:0000256" key="7">
    <source>
        <dbReference type="ARBA" id="ARBA00048421"/>
    </source>
</evidence>
<dbReference type="PANTHER" id="PTHR31956">
    <property type="entry name" value="NON-SPECIFIC PHOSPHOLIPASE C4-RELATED"/>
    <property type="match status" value="1"/>
</dbReference>
<dbReference type="PROSITE" id="PS51318">
    <property type="entry name" value="TAT"/>
    <property type="match status" value="1"/>
</dbReference>
<reference evidence="10" key="1">
    <citation type="submission" date="2019-09" db="EMBL/GenBank/DDBJ databases">
        <title>Antimicrobial potential of Antarctic Bacteria.</title>
        <authorList>
            <person name="Benaud N."/>
            <person name="Edwards R.J."/>
            <person name="Ferrari B.C."/>
        </authorList>
    </citation>
    <scope>NUCLEOTIDE SEQUENCE [LARGE SCALE GENOMIC DNA]</scope>
    <source>
        <strain evidence="10">INR9</strain>
    </source>
</reference>
<keyword evidence="4" id="KW-0134">Cell wall</keyword>
<dbReference type="EC" id="3.1.4.3" evidence="3"/>